<dbReference type="GO" id="GO:0003677">
    <property type="term" value="F:DNA binding"/>
    <property type="evidence" value="ECO:0007669"/>
    <property type="project" value="UniProtKB-UniRule"/>
</dbReference>
<feature type="domain" description="Core-binding (CB)" evidence="7">
    <location>
        <begin position="106"/>
        <end position="187"/>
    </location>
</feature>
<dbReference type="RefSeq" id="WP_271657087.1">
    <property type="nucleotide sequence ID" value="NZ_JAIVFG010000041.1"/>
</dbReference>
<evidence type="ECO:0000256" key="3">
    <source>
        <dbReference type="ARBA" id="ARBA00023125"/>
    </source>
</evidence>
<dbReference type="PROSITE" id="PS51898">
    <property type="entry name" value="TYR_RECOMBINASE"/>
    <property type="match status" value="1"/>
</dbReference>
<comment type="caution">
    <text evidence="8">The sequence shown here is derived from an EMBL/GenBank/DDBJ whole genome shotgun (WGS) entry which is preliminary data.</text>
</comment>
<dbReference type="InterPro" id="IPR013762">
    <property type="entry name" value="Integrase-like_cat_sf"/>
</dbReference>
<dbReference type="PANTHER" id="PTHR30629:SF2">
    <property type="entry name" value="PROPHAGE INTEGRASE INTS-RELATED"/>
    <property type="match status" value="1"/>
</dbReference>
<dbReference type="InterPro" id="IPR050808">
    <property type="entry name" value="Phage_Integrase"/>
</dbReference>
<evidence type="ECO:0000256" key="1">
    <source>
        <dbReference type="ARBA" id="ARBA00008857"/>
    </source>
</evidence>
<keyword evidence="2" id="KW-0229">DNA integration</keyword>
<reference evidence="8" key="1">
    <citation type="submission" date="2021-09" db="EMBL/GenBank/DDBJ databases">
        <title>Genomic analysis of Ralstonia spp.</title>
        <authorList>
            <person name="Aburjaile F."/>
            <person name="Ariute J.C."/>
            <person name="Pais A.K.L."/>
            <person name="Albuquerque G.M.R."/>
            <person name="Silva A.M.F."/>
            <person name="Brenig B."/>
            <person name="Azevedo V."/>
            <person name="Matiuzzi M."/>
            <person name="Ramos R."/>
            <person name="Goes-Neto A."/>
            <person name="Soares S."/>
            <person name="Iseppon A.M.B."/>
            <person name="Souza E."/>
            <person name="Gama M."/>
        </authorList>
    </citation>
    <scope>NUCLEOTIDE SEQUENCE</scope>
    <source>
        <strain evidence="8">CCRMRs91</strain>
    </source>
</reference>
<dbReference type="InterPro" id="IPR010998">
    <property type="entry name" value="Integrase_recombinase_N"/>
</dbReference>
<dbReference type="InterPro" id="IPR053876">
    <property type="entry name" value="Phage_int_M"/>
</dbReference>
<dbReference type="InterPro" id="IPR002104">
    <property type="entry name" value="Integrase_catalytic"/>
</dbReference>
<protein>
    <submittedName>
        <fullName evidence="8">Tyrosine-type recombinase/integrase</fullName>
    </submittedName>
</protein>
<dbReference type="CDD" id="cd00801">
    <property type="entry name" value="INT_P4_C"/>
    <property type="match status" value="1"/>
</dbReference>
<dbReference type="SUPFAM" id="SSF56349">
    <property type="entry name" value="DNA breaking-rejoining enzymes"/>
    <property type="match status" value="1"/>
</dbReference>
<organism evidence="8 9">
    <name type="scientific">Ralstonia solanacearum</name>
    <name type="common">Pseudomonas solanacearum</name>
    <dbReference type="NCBI Taxonomy" id="305"/>
    <lineage>
        <taxon>Bacteria</taxon>
        <taxon>Pseudomonadati</taxon>
        <taxon>Pseudomonadota</taxon>
        <taxon>Betaproteobacteria</taxon>
        <taxon>Burkholderiales</taxon>
        <taxon>Burkholderiaceae</taxon>
        <taxon>Ralstonia</taxon>
        <taxon>Ralstonia solanacearum species complex</taxon>
    </lineage>
</organism>
<dbReference type="Pfam" id="PF13356">
    <property type="entry name" value="Arm-DNA-bind_3"/>
    <property type="match status" value="1"/>
</dbReference>
<feature type="domain" description="Tyr recombinase" evidence="6">
    <location>
        <begin position="218"/>
        <end position="391"/>
    </location>
</feature>
<dbReference type="Pfam" id="PF00589">
    <property type="entry name" value="Phage_integrase"/>
    <property type="match status" value="1"/>
</dbReference>
<evidence type="ECO:0000256" key="2">
    <source>
        <dbReference type="ARBA" id="ARBA00022908"/>
    </source>
</evidence>
<dbReference type="Proteomes" id="UP001144050">
    <property type="component" value="Unassembled WGS sequence"/>
</dbReference>
<evidence type="ECO:0000259" key="6">
    <source>
        <dbReference type="PROSITE" id="PS51898"/>
    </source>
</evidence>
<dbReference type="Gene3D" id="1.10.443.10">
    <property type="entry name" value="Intergrase catalytic core"/>
    <property type="match status" value="1"/>
</dbReference>
<dbReference type="AlphaFoldDB" id="A0AAW5ZV38"/>
<proteinExistence type="inferred from homology"/>
<evidence type="ECO:0000313" key="9">
    <source>
        <dbReference type="Proteomes" id="UP001144050"/>
    </source>
</evidence>
<evidence type="ECO:0000256" key="4">
    <source>
        <dbReference type="ARBA" id="ARBA00023172"/>
    </source>
</evidence>
<dbReference type="GO" id="GO:0015074">
    <property type="term" value="P:DNA integration"/>
    <property type="evidence" value="ECO:0007669"/>
    <property type="project" value="UniProtKB-KW"/>
</dbReference>
<keyword evidence="4" id="KW-0233">DNA recombination</keyword>
<dbReference type="InterPro" id="IPR038488">
    <property type="entry name" value="Integrase_DNA-bd_sf"/>
</dbReference>
<evidence type="ECO:0000259" key="7">
    <source>
        <dbReference type="PROSITE" id="PS51900"/>
    </source>
</evidence>
<name>A0AAW5ZV38_RALSL</name>
<evidence type="ECO:0000256" key="5">
    <source>
        <dbReference type="PROSITE-ProRule" id="PRU01248"/>
    </source>
</evidence>
<sequence length="413" mass="46090">MSARNGRAIHRLAAPRVAKVSTPGYHADGAGLYLQVSKAGTKSWIFRYKLDGRAREMGLGPLHSIGLADARERAANCRKQLLEGIDPIEARNAKRMAQRLEAARSMTFSACADSYIETHRAGWKNAKHVAQWQSTLKTYADPVFGSLPVQDIDTNHVMRVLEPIWHAKPETASRLRGRIAAILDWATVRGLRQGLNPARWQGHLDSLLPSRTRVRAVEHHPALPFDELGTFLKELREQSGCAASALEFLIVTAARTNEVIGAQWDEFDLEQKVWVCPASRMKGKREHRVPLSEQAMTVLTRMGQDRTSIYVFPGAKADKPLSNMAMLALLKRMGRADLTCHGFRSTFRDWAAERTNFAREVAEAALAHIVGDKVEAAYRRGDLFDKRRQLMGHWGKFGAVSLPRNKSVVAMAA</sequence>
<dbReference type="GO" id="GO:0006310">
    <property type="term" value="P:DNA recombination"/>
    <property type="evidence" value="ECO:0007669"/>
    <property type="project" value="UniProtKB-KW"/>
</dbReference>
<dbReference type="PANTHER" id="PTHR30629">
    <property type="entry name" value="PROPHAGE INTEGRASE"/>
    <property type="match status" value="1"/>
</dbReference>
<dbReference type="Pfam" id="PF22022">
    <property type="entry name" value="Phage_int_M"/>
    <property type="match status" value="1"/>
</dbReference>
<dbReference type="InterPro" id="IPR044068">
    <property type="entry name" value="CB"/>
</dbReference>
<dbReference type="Gene3D" id="1.10.150.130">
    <property type="match status" value="1"/>
</dbReference>
<evidence type="ECO:0000313" key="8">
    <source>
        <dbReference type="EMBL" id="MDB0573090.1"/>
    </source>
</evidence>
<gene>
    <name evidence="8" type="ORF">LBW59_20250</name>
</gene>
<dbReference type="InterPro" id="IPR025166">
    <property type="entry name" value="Integrase_DNA_bind_dom"/>
</dbReference>
<dbReference type="PROSITE" id="PS51900">
    <property type="entry name" value="CB"/>
    <property type="match status" value="1"/>
</dbReference>
<accession>A0AAW5ZV38</accession>
<comment type="similarity">
    <text evidence="1">Belongs to the 'phage' integrase family.</text>
</comment>
<dbReference type="Gene3D" id="3.30.160.390">
    <property type="entry name" value="Integrase, DNA-binding domain"/>
    <property type="match status" value="1"/>
</dbReference>
<keyword evidence="3 5" id="KW-0238">DNA-binding</keyword>
<dbReference type="InterPro" id="IPR011010">
    <property type="entry name" value="DNA_brk_join_enz"/>
</dbReference>
<dbReference type="EMBL" id="JAIVFG010000041">
    <property type="protein sequence ID" value="MDB0573090.1"/>
    <property type="molecule type" value="Genomic_DNA"/>
</dbReference>